<dbReference type="InterPro" id="IPR045000">
    <property type="entry name" value="TR"/>
</dbReference>
<dbReference type="PANTHER" id="PTHR42898:SF6">
    <property type="entry name" value="NADP-DEPENDENT MANNITOL DEHYDROGENASE"/>
    <property type="match status" value="1"/>
</dbReference>
<evidence type="ECO:0000256" key="1">
    <source>
        <dbReference type="ARBA" id="ARBA00022857"/>
    </source>
</evidence>
<dbReference type="PROSITE" id="PS00061">
    <property type="entry name" value="ADH_SHORT"/>
    <property type="match status" value="1"/>
</dbReference>
<dbReference type="AlphaFoldDB" id="A0A5B6YVI8"/>
<organism evidence="3">
    <name type="scientific">Davidia involucrata</name>
    <name type="common">Dove tree</name>
    <dbReference type="NCBI Taxonomy" id="16924"/>
    <lineage>
        <taxon>Eukaryota</taxon>
        <taxon>Viridiplantae</taxon>
        <taxon>Streptophyta</taxon>
        <taxon>Embryophyta</taxon>
        <taxon>Tracheophyta</taxon>
        <taxon>Spermatophyta</taxon>
        <taxon>Magnoliopsida</taxon>
        <taxon>eudicotyledons</taxon>
        <taxon>Gunneridae</taxon>
        <taxon>Pentapetalae</taxon>
        <taxon>asterids</taxon>
        <taxon>Cornales</taxon>
        <taxon>Nyssaceae</taxon>
        <taxon>Davidia</taxon>
    </lineage>
</organism>
<dbReference type="GO" id="GO:0016616">
    <property type="term" value="F:oxidoreductase activity, acting on the CH-OH group of donors, NAD or NADP as acceptor"/>
    <property type="evidence" value="ECO:0007669"/>
    <property type="project" value="UniProtKB-ARBA"/>
</dbReference>
<sequence>MAQAAGVGSGDSRWSLKGMTALVTGGTRGIGHATVEELAGLGAIVHTCSRNEAELHECLNNWKEKGFVVTGSVCDVSVRAQREKLMESVSSIFNGKLNILVNNVGTGIWKPTVEFTAEEFSTIMSTNFESVYHLCQLAHPLLKAQGRGSIVFMSSVAGVVSVNYLSVYSATKGAMNQLTKNLACEWAKDNIRTNAIAPWYIRTSLVEQVLNDKEYLEEVLSRTPMRRLGEPKEVSSLVAFLCLPASSYITGQIICVDGGMTVNGFDPTRF</sequence>
<protein>
    <recommendedName>
        <fullName evidence="4">Tropinone reductase</fullName>
    </recommendedName>
</protein>
<dbReference type="EMBL" id="GHES01005116">
    <property type="protein sequence ID" value="MPA35675.1"/>
    <property type="molecule type" value="Transcribed_RNA"/>
</dbReference>
<dbReference type="PRINTS" id="PR00080">
    <property type="entry name" value="SDRFAMILY"/>
</dbReference>
<dbReference type="SUPFAM" id="SSF51735">
    <property type="entry name" value="NAD(P)-binding Rossmann-fold domains"/>
    <property type="match status" value="1"/>
</dbReference>
<accession>A0A5B6YVI8</accession>
<dbReference type="InterPro" id="IPR002347">
    <property type="entry name" value="SDR_fam"/>
</dbReference>
<keyword evidence="2" id="KW-0560">Oxidoreductase</keyword>
<evidence type="ECO:0008006" key="4">
    <source>
        <dbReference type="Google" id="ProtNLM"/>
    </source>
</evidence>
<name>A0A5B6YVI8_DAVIN</name>
<proteinExistence type="predicted"/>
<reference evidence="3" key="1">
    <citation type="submission" date="2019-08" db="EMBL/GenBank/DDBJ databases">
        <title>Reference gene set and small RNA set construction with multiple tissues from Davidia involucrata Baill.</title>
        <authorList>
            <person name="Yang H."/>
            <person name="Zhou C."/>
            <person name="Li G."/>
            <person name="Wang J."/>
            <person name="Gao P."/>
            <person name="Wang M."/>
            <person name="Wang R."/>
            <person name="Zhao Y."/>
        </authorList>
    </citation>
    <scope>NUCLEOTIDE SEQUENCE</scope>
    <source>
        <tissue evidence="3">Mixed with DoveR01_LX</tissue>
    </source>
</reference>
<dbReference type="FunFam" id="3.40.50.720:FF:000084">
    <property type="entry name" value="Short-chain dehydrogenase reductase"/>
    <property type="match status" value="1"/>
</dbReference>
<dbReference type="Pfam" id="PF13561">
    <property type="entry name" value="adh_short_C2"/>
    <property type="match status" value="1"/>
</dbReference>
<evidence type="ECO:0000313" key="3">
    <source>
        <dbReference type="EMBL" id="MPA35675.1"/>
    </source>
</evidence>
<evidence type="ECO:0000256" key="2">
    <source>
        <dbReference type="ARBA" id="ARBA00023002"/>
    </source>
</evidence>
<dbReference type="CDD" id="cd05329">
    <property type="entry name" value="TR_SDR_c"/>
    <property type="match status" value="1"/>
</dbReference>
<gene>
    <name evidence="3" type="ORF">Din_005116</name>
</gene>
<keyword evidence="1" id="KW-0521">NADP</keyword>
<dbReference type="PRINTS" id="PR00081">
    <property type="entry name" value="GDHRDH"/>
</dbReference>
<dbReference type="InterPro" id="IPR020904">
    <property type="entry name" value="Sc_DH/Rdtase_CS"/>
</dbReference>
<dbReference type="PANTHER" id="PTHR42898">
    <property type="entry name" value="TROPINONE REDUCTASE"/>
    <property type="match status" value="1"/>
</dbReference>
<dbReference type="InterPro" id="IPR036291">
    <property type="entry name" value="NAD(P)-bd_dom_sf"/>
</dbReference>
<dbReference type="Gene3D" id="3.40.50.720">
    <property type="entry name" value="NAD(P)-binding Rossmann-like Domain"/>
    <property type="match status" value="1"/>
</dbReference>